<evidence type="ECO:0000313" key="3">
    <source>
        <dbReference type="EMBL" id="KAF7298599.1"/>
    </source>
</evidence>
<proteinExistence type="inferred from homology"/>
<name>A0A8H6W446_9AGAR</name>
<gene>
    <name evidence="3" type="ORF">MIND_00806900</name>
</gene>
<reference evidence="3" key="1">
    <citation type="submission" date="2020-05" db="EMBL/GenBank/DDBJ databases">
        <title>Mycena genomes resolve the evolution of fungal bioluminescence.</title>
        <authorList>
            <person name="Tsai I.J."/>
        </authorList>
    </citation>
    <scope>NUCLEOTIDE SEQUENCE</scope>
    <source>
        <strain evidence="3">171206Taipei</strain>
    </source>
</reference>
<dbReference type="AlphaFoldDB" id="A0A8H6W446"/>
<dbReference type="GeneID" id="59347261"/>
<keyword evidence="4" id="KW-1185">Reference proteome</keyword>
<dbReference type="Pfam" id="PF00106">
    <property type="entry name" value="adh_short"/>
    <property type="match status" value="1"/>
</dbReference>
<sequence length="329" mass="35311">MSLPTFEFSTTAEEATAALASEIAGKNVLITGTTMKGIGFEAARTIAKYANLVVITGYNETRLQLSKEAIEKENPTAVIRPLILDLSTDASVRKSAAEVNAYLEPIHVLVNNAAYTDIVDKQTPDNLEVQMATGHINPFLFTKLILSKLLESTSGDWVPRVVFVSSSMHVLLNGAPTEKEELARGKGGGDNDAARGFMRYGEVKSANALTARELARKAGSKLRAFSLDPGAILTNLHQKPAVQPVLQTMGILDAEGNPLASQYTWKTLGQGAATTVVAAFDPRINDYSGSYLADCVVADQLVAPHSADDERAAKLWNMTEGIIGETFEI</sequence>
<dbReference type="Gene3D" id="3.40.50.720">
    <property type="entry name" value="NAD(P)-binding Rossmann-like Domain"/>
    <property type="match status" value="1"/>
</dbReference>
<evidence type="ECO:0000256" key="1">
    <source>
        <dbReference type="ARBA" id="ARBA00006484"/>
    </source>
</evidence>
<evidence type="ECO:0000256" key="2">
    <source>
        <dbReference type="ARBA" id="ARBA00023002"/>
    </source>
</evidence>
<keyword evidence="2" id="KW-0560">Oxidoreductase</keyword>
<dbReference type="PANTHER" id="PTHR24320">
    <property type="entry name" value="RETINOL DEHYDROGENASE"/>
    <property type="match status" value="1"/>
</dbReference>
<dbReference type="Proteomes" id="UP000636479">
    <property type="component" value="Unassembled WGS sequence"/>
</dbReference>
<dbReference type="InterPro" id="IPR036291">
    <property type="entry name" value="NAD(P)-bd_dom_sf"/>
</dbReference>
<accession>A0A8H6W446</accession>
<dbReference type="GO" id="GO:0016491">
    <property type="term" value="F:oxidoreductase activity"/>
    <property type="evidence" value="ECO:0007669"/>
    <property type="project" value="UniProtKB-KW"/>
</dbReference>
<dbReference type="RefSeq" id="XP_037217987.1">
    <property type="nucleotide sequence ID" value="XM_037364745.1"/>
</dbReference>
<organism evidence="3 4">
    <name type="scientific">Mycena indigotica</name>
    <dbReference type="NCBI Taxonomy" id="2126181"/>
    <lineage>
        <taxon>Eukaryota</taxon>
        <taxon>Fungi</taxon>
        <taxon>Dikarya</taxon>
        <taxon>Basidiomycota</taxon>
        <taxon>Agaricomycotina</taxon>
        <taxon>Agaricomycetes</taxon>
        <taxon>Agaricomycetidae</taxon>
        <taxon>Agaricales</taxon>
        <taxon>Marasmiineae</taxon>
        <taxon>Mycenaceae</taxon>
        <taxon>Mycena</taxon>
    </lineage>
</organism>
<dbReference type="EMBL" id="JACAZF010000007">
    <property type="protein sequence ID" value="KAF7298599.1"/>
    <property type="molecule type" value="Genomic_DNA"/>
</dbReference>
<dbReference type="PANTHER" id="PTHR24320:SF283">
    <property type="entry name" value="RETINOL DEHYDROGENASE 11"/>
    <property type="match status" value="1"/>
</dbReference>
<dbReference type="InterPro" id="IPR002347">
    <property type="entry name" value="SDR_fam"/>
</dbReference>
<protein>
    <submittedName>
        <fullName evidence="3">Short-chain dehydrogenase/reductase family protein</fullName>
    </submittedName>
</protein>
<comment type="caution">
    <text evidence="3">The sequence shown here is derived from an EMBL/GenBank/DDBJ whole genome shotgun (WGS) entry which is preliminary data.</text>
</comment>
<dbReference type="SUPFAM" id="SSF51735">
    <property type="entry name" value="NAD(P)-binding Rossmann-fold domains"/>
    <property type="match status" value="1"/>
</dbReference>
<dbReference type="OrthoDB" id="191139at2759"/>
<comment type="similarity">
    <text evidence="1">Belongs to the short-chain dehydrogenases/reductases (SDR) family.</text>
</comment>
<evidence type="ECO:0000313" key="4">
    <source>
        <dbReference type="Proteomes" id="UP000636479"/>
    </source>
</evidence>